<dbReference type="PROSITE" id="PS01081">
    <property type="entry name" value="HTH_TETR_1"/>
    <property type="match status" value="1"/>
</dbReference>
<keyword evidence="3" id="KW-0804">Transcription</keyword>
<evidence type="ECO:0000256" key="2">
    <source>
        <dbReference type="ARBA" id="ARBA00023125"/>
    </source>
</evidence>
<evidence type="ECO:0000256" key="1">
    <source>
        <dbReference type="ARBA" id="ARBA00023015"/>
    </source>
</evidence>
<dbReference type="InterPro" id="IPR001647">
    <property type="entry name" value="HTH_TetR"/>
</dbReference>
<reference evidence="6 7" key="1">
    <citation type="submission" date="2022-10" db="EMBL/GenBank/DDBJ databases">
        <title>The complete genomes of actinobacterial strains from the NBC collection.</title>
        <authorList>
            <person name="Joergensen T.S."/>
            <person name="Alvarez Arevalo M."/>
            <person name="Sterndorff E.B."/>
            <person name="Faurdal D."/>
            <person name="Vuksanovic O."/>
            <person name="Mourched A.-S."/>
            <person name="Charusanti P."/>
            <person name="Shaw S."/>
            <person name="Blin K."/>
            <person name="Weber T."/>
        </authorList>
    </citation>
    <scope>NUCLEOTIDE SEQUENCE [LARGE SCALE GENOMIC DNA]</scope>
    <source>
        <strain evidence="6 7">NBC_00319</strain>
    </source>
</reference>
<dbReference type="Proteomes" id="UP001432128">
    <property type="component" value="Chromosome"/>
</dbReference>
<dbReference type="RefSeq" id="WP_328857123.1">
    <property type="nucleotide sequence ID" value="NZ_CP108021.1"/>
</dbReference>
<dbReference type="GO" id="GO:0003700">
    <property type="term" value="F:DNA-binding transcription factor activity"/>
    <property type="evidence" value="ECO:0007669"/>
    <property type="project" value="TreeGrafter"/>
</dbReference>
<dbReference type="InterPro" id="IPR011075">
    <property type="entry name" value="TetR_C"/>
</dbReference>
<dbReference type="KEGG" id="whr:OG579_18425"/>
<dbReference type="GO" id="GO:0000976">
    <property type="term" value="F:transcription cis-regulatory region binding"/>
    <property type="evidence" value="ECO:0007669"/>
    <property type="project" value="TreeGrafter"/>
</dbReference>
<dbReference type="SUPFAM" id="SSF48498">
    <property type="entry name" value="Tetracyclin repressor-like, C-terminal domain"/>
    <property type="match status" value="1"/>
</dbReference>
<protein>
    <submittedName>
        <fullName evidence="6">TetR/AcrR family transcriptional regulator</fullName>
    </submittedName>
</protein>
<dbReference type="SUPFAM" id="SSF46689">
    <property type="entry name" value="Homeodomain-like"/>
    <property type="match status" value="1"/>
</dbReference>
<evidence type="ECO:0000256" key="3">
    <source>
        <dbReference type="ARBA" id="ARBA00023163"/>
    </source>
</evidence>
<feature type="domain" description="HTH tetR-type" evidence="5">
    <location>
        <begin position="12"/>
        <end position="72"/>
    </location>
</feature>
<evidence type="ECO:0000313" key="7">
    <source>
        <dbReference type="Proteomes" id="UP001432128"/>
    </source>
</evidence>
<dbReference type="InterPro" id="IPR023772">
    <property type="entry name" value="DNA-bd_HTH_TetR-type_CS"/>
</dbReference>
<dbReference type="InterPro" id="IPR036271">
    <property type="entry name" value="Tet_transcr_reg_TetR-rel_C_sf"/>
</dbReference>
<accession>A0AAU4K0N7</accession>
<dbReference type="Gene3D" id="1.10.357.10">
    <property type="entry name" value="Tetracycline Repressor, domain 2"/>
    <property type="match status" value="1"/>
</dbReference>
<feature type="DNA-binding region" description="H-T-H motif" evidence="4">
    <location>
        <begin position="35"/>
        <end position="54"/>
    </location>
</feature>
<keyword evidence="1" id="KW-0805">Transcription regulation</keyword>
<dbReference type="Pfam" id="PF16859">
    <property type="entry name" value="TetR_C_11"/>
    <property type="match status" value="1"/>
</dbReference>
<dbReference type="Gene3D" id="1.10.10.60">
    <property type="entry name" value="Homeodomain-like"/>
    <property type="match status" value="1"/>
</dbReference>
<gene>
    <name evidence="6" type="ORF">OG579_18425</name>
</gene>
<evidence type="ECO:0000259" key="5">
    <source>
        <dbReference type="PROSITE" id="PS50977"/>
    </source>
</evidence>
<dbReference type="AlphaFoldDB" id="A0AAU4K0N7"/>
<evidence type="ECO:0000256" key="4">
    <source>
        <dbReference type="PROSITE-ProRule" id="PRU00335"/>
    </source>
</evidence>
<dbReference type="EMBL" id="CP108021">
    <property type="protein sequence ID" value="WUM19652.1"/>
    <property type="molecule type" value="Genomic_DNA"/>
</dbReference>
<sequence>MATPQKTHRRGKAVVDGVLNAAVNELLNTGFDGVTIASVAEAAGVHVTSVYRRWKTKEQLITDALLSHIDIGSVTVPDTGDLRSDLVELTIGLRDSLSSPQSKALLRLATMSLDFDRLDEARRRLVDDRMTTVGVILERALARGEITETVDHRLALESLYAPIYARLLLTHQQVDEEYLTGLVDLLVHGIAPR</sequence>
<dbReference type="PROSITE" id="PS50977">
    <property type="entry name" value="HTH_TETR_2"/>
    <property type="match status" value="1"/>
</dbReference>
<dbReference type="PANTHER" id="PTHR30055">
    <property type="entry name" value="HTH-TYPE TRANSCRIPTIONAL REGULATOR RUTR"/>
    <property type="match status" value="1"/>
</dbReference>
<dbReference type="PRINTS" id="PR00455">
    <property type="entry name" value="HTHTETR"/>
</dbReference>
<organism evidence="6 7">
    <name type="scientific">Williamsia herbipolensis</name>
    <dbReference type="NCBI Taxonomy" id="1603258"/>
    <lineage>
        <taxon>Bacteria</taxon>
        <taxon>Bacillati</taxon>
        <taxon>Actinomycetota</taxon>
        <taxon>Actinomycetes</taxon>
        <taxon>Mycobacteriales</taxon>
        <taxon>Nocardiaceae</taxon>
        <taxon>Williamsia</taxon>
    </lineage>
</organism>
<evidence type="ECO:0000313" key="6">
    <source>
        <dbReference type="EMBL" id="WUM19652.1"/>
    </source>
</evidence>
<dbReference type="InterPro" id="IPR050109">
    <property type="entry name" value="HTH-type_TetR-like_transc_reg"/>
</dbReference>
<dbReference type="PANTHER" id="PTHR30055:SF148">
    <property type="entry name" value="TETR-FAMILY TRANSCRIPTIONAL REGULATOR"/>
    <property type="match status" value="1"/>
</dbReference>
<dbReference type="Pfam" id="PF00440">
    <property type="entry name" value="TetR_N"/>
    <property type="match status" value="1"/>
</dbReference>
<keyword evidence="7" id="KW-1185">Reference proteome</keyword>
<keyword evidence="2 4" id="KW-0238">DNA-binding</keyword>
<proteinExistence type="predicted"/>
<name>A0AAU4K0N7_9NOCA</name>
<dbReference type="InterPro" id="IPR009057">
    <property type="entry name" value="Homeodomain-like_sf"/>
</dbReference>